<gene>
    <name evidence="2" type="ORF">CJN711_LOCUS6785</name>
</gene>
<evidence type="ECO:0000313" key="2">
    <source>
        <dbReference type="EMBL" id="CAF1093487.1"/>
    </source>
</evidence>
<reference evidence="2" key="1">
    <citation type="submission" date="2021-02" db="EMBL/GenBank/DDBJ databases">
        <authorList>
            <person name="Nowell W R."/>
        </authorList>
    </citation>
    <scope>NUCLEOTIDE SEQUENCE</scope>
</reference>
<keyword evidence="1" id="KW-0472">Membrane</keyword>
<dbReference type="Proteomes" id="UP000663855">
    <property type="component" value="Unassembled WGS sequence"/>
</dbReference>
<evidence type="ECO:0000313" key="3">
    <source>
        <dbReference type="Proteomes" id="UP000663855"/>
    </source>
</evidence>
<proteinExistence type="predicted"/>
<sequence>MTSTGITKRLHVVWFRLVSRNKIIYSVIYIVLRASIIIMLKLISSLLTVLFVISILYSSKVECRVIEQDYNSIPASQLQFITDQSSEDNQKKVYQNEDKYVKRKSDFLLSLYGLPYTLVNKRNFHR</sequence>
<keyword evidence="1" id="KW-0812">Transmembrane</keyword>
<accession>A0A814NKG3</accession>
<keyword evidence="1" id="KW-1133">Transmembrane helix</keyword>
<dbReference type="EMBL" id="CAJNOV010002220">
    <property type="protein sequence ID" value="CAF1093487.1"/>
    <property type="molecule type" value="Genomic_DNA"/>
</dbReference>
<dbReference type="AlphaFoldDB" id="A0A814NKG3"/>
<name>A0A814NKG3_9BILA</name>
<feature type="transmembrane region" description="Helical" evidence="1">
    <location>
        <begin position="23"/>
        <end position="56"/>
    </location>
</feature>
<protein>
    <submittedName>
        <fullName evidence="2">Uncharacterized protein</fullName>
    </submittedName>
</protein>
<comment type="caution">
    <text evidence="2">The sequence shown here is derived from an EMBL/GenBank/DDBJ whole genome shotgun (WGS) entry which is preliminary data.</text>
</comment>
<evidence type="ECO:0000256" key="1">
    <source>
        <dbReference type="SAM" id="Phobius"/>
    </source>
</evidence>
<organism evidence="2 3">
    <name type="scientific">Rotaria magnacalcarata</name>
    <dbReference type="NCBI Taxonomy" id="392030"/>
    <lineage>
        <taxon>Eukaryota</taxon>
        <taxon>Metazoa</taxon>
        <taxon>Spiralia</taxon>
        <taxon>Gnathifera</taxon>
        <taxon>Rotifera</taxon>
        <taxon>Eurotatoria</taxon>
        <taxon>Bdelloidea</taxon>
        <taxon>Philodinida</taxon>
        <taxon>Philodinidae</taxon>
        <taxon>Rotaria</taxon>
    </lineage>
</organism>